<dbReference type="Pfam" id="PF01535">
    <property type="entry name" value="PPR"/>
    <property type="match status" value="2"/>
</dbReference>
<dbReference type="STRING" id="296587.C1FDR8"/>
<dbReference type="OMA" id="TRANICF"/>
<dbReference type="Proteomes" id="UP000002009">
    <property type="component" value="Chromosome 1"/>
</dbReference>
<accession>C1FDR8</accession>
<dbReference type="KEGG" id="mis:MICPUN_55164"/>
<dbReference type="Gene3D" id="1.25.40.10">
    <property type="entry name" value="Tetratricopeptide repeat domain"/>
    <property type="match status" value="3"/>
</dbReference>
<dbReference type="InterPro" id="IPR011990">
    <property type="entry name" value="TPR-like_helical_dom_sf"/>
</dbReference>
<evidence type="ECO:0000256" key="2">
    <source>
        <dbReference type="PROSITE-ProRule" id="PRU00708"/>
    </source>
</evidence>
<feature type="repeat" description="PPR" evidence="2">
    <location>
        <begin position="457"/>
        <end position="491"/>
    </location>
</feature>
<proteinExistence type="predicted"/>
<protein>
    <recommendedName>
        <fullName evidence="5">Pentacotripeptide-repeat region of PRORP domain-containing protein</fullName>
    </recommendedName>
</protein>
<keyword evidence="1" id="KW-0677">Repeat</keyword>
<feature type="repeat" description="PPR" evidence="2">
    <location>
        <begin position="492"/>
        <end position="526"/>
    </location>
</feature>
<dbReference type="eggNOG" id="KOG4197">
    <property type="taxonomic scope" value="Eukaryota"/>
</dbReference>
<dbReference type="AlphaFoldDB" id="C1FDR8"/>
<evidence type="ECO:0000313" key="3">
    <source>
        <dbReference type="EMBL" id="ACO68440.1"/>
    </source>
</evidence>
<feature type="repeat" description="PPR" evidence="2">
    <location>
        <begin position="205"/>
        <end position="239"/>
    </location>
</feature>
<dbReference type="PANTHER" id="PTHR47938">
    <property type="entry name" value="RESPIRATORY COMPLEX I CHAPERONE (CIA84), PUTATIVE (AFU_ORTHOLOGUE AFUA_2G06020)-RELATED"/>
    <property type="match status" value="1"/>
</dbReference>
<reference evidence="3 4" key="1">
    <citation type="journal article" date="2009" name="Science">
        <title>Green evolution and dynamic adaptations revealed by genomes of the marine picoeukaryotes Micromonas.</title>
        <authorList>
            <person name="Worden A.Z."/>
            <person name="Lee J.H."/>
            <person name="Mock T."/>
            <person name="Rouze P."/>
            <person name="Simmons M.P."/>
            <person name="Aerts A.L."/>
            <person name="Allen A.E."/>
            <person name="Cuvelier M.L."/>
            <person name="Derelle E."/>
            <person name="Everett M.V."/>
            <person name="Foulon E."/>
            <person name="Grimwood J."/>
            <person name="Gundlach H."/>
            <person name="Henrissat B."/>
            <person name="Napoli C."/>
            <person name="McDonald S.M."/>
            <person name="Parker M.S."/>
            <person name="Rombauts S."/>
            <person name="Salamov A."/>
            <person name="Von Dassow P."/>
            <person name="Badger J.H."/>
            <person name="Coutinho P.M."/>
            <person name="Demir E."/>
            <person name="Dubchak I."/>
            <person name="Gentemann C."/>
            <person name="Eikrem W."/>
            <person name="Gready J.E."/>
            <person name="John U."/>
            <person name="Lanier W."/>
            <person name="Lindquist E.A."/>
            <person name="Lucas S."/>
            <person name="Mayer K.F."/>
            <person name="Moreau H."/>
            <person name="Not F."/>
            <person name="Otillar R."/>
            <person name="Panaud O."/>
            <person name="Pangilinan J."/>
            <person name="Paulsen I."/>
            <person name="Piegu B."/>
            <person name="Poliakov A."/>
            <person name="Robbens S."/>
            <person name="Schmutz J."/>
            <person name="Toulza E."/>
            <person name="Wyss T."/>
            <person name="Zelensky A."/>
            <person name="Zhou K."/>
            <person name="Armbrust E.V."/>
            <person name="Bhattacharya D."/>
            <person name="Goodenough U.W."/>
            <person name="Van de Peer Y."/>
            <person name="Grigoriev I.V."/>
        </authorList>
    </citation>
    <scope>NUCLEOTIDE SEQUENCE [LARGE SCALE GENOMIC DNA]</scope>
    <source>
        <strain evidence="4">RCC299 / NOUM17</strain>
    </source>
</reference>
<dbReference type="InterPro" id="IPR002885">
    <property type="entry name" value="PPR_rpt"/>
</dbReference>
<dbReference type="NCBIfam" id="TIGR00756">
    <property type="entry name" value="PPR"/>
    <property type="match status" value="4"/>
</dbReference>
<dbReference type="RefSeq" id="XP_002507182.1">
    <property type="nucleotide sequence ID" value="XM_002507136.1"/>
</dbReference>
<dbReference type="Pfam" id="PF13041">
    <property type="entry name" value="PPR_2"/>
    <property type="match status" value="2"/>
</dbReference>
<dbReference type="OrthoDB" id="42736at2759"/>
<keyword evidence="4" id="KW-1185">Reference proteome</keyword>
<dbReference type="PANTHER" id="PTHR47938:SF35">
    <property type="entry name" value="PENTATRICOPEPTIDE REPEAT-CONTAINING PROTEIN 4, MITOCHONDRIAL-RELATED"/>
    <property type="match status" value="1"/>
</dbReference>
<organism evidence="3 4">
    <name type="scientific">Micromonas commoda (strain RCC299 / NOUM17 / CCMP2709)</name>
    <name type="common">Picoplanktonic green alga</name>
    <dbReference type="NCBI Taxonomy" id="296587"/>
    <lineage>
        <taxon>Eukaryota</taxon>
        <taxon>Viridiplantae</taxon>
        <taxon>Chlorophyta</taxon>
        <taxon>Mamiellophyceae</taxon>
        <taxon>Mamiellales</taxon>
        <taxon>Mamiellaceae</taxon>
        <taxon>Micromonas</taxon>
    </lineage>
</organism>
<dbReference type="Pfam" id="PF13812">
    <property type="entry name" value="PPR_3"/>
    <property type="match status" value="1"/>
</dbReference>
<dbReference type="GO" id="GO:0003729">
    <property type="term" value="F:mRNA binding"/>
    <property type="evidence" value="ECO:0007669"/>
    <property type="project" value="TreeGrafter"/>
</dbReference>
<evidence type="ECO:0000313" key="4">
    <source>
        <dbReference type="Proteomes" id="UP000002009"/>
    </source>
</evidence>
<feature type="repeat" description="PPR" evidence="2">
    <location>
        <begin position="562"/>
        <end position="596"/>
    </location>
</feature>
<gene>
    <name evidence="3" type="ORF">MICPUN_55164</name>
</gene>
<evidence type="ECO:0008006" key="5">
    <source>
        <dbReference type="Google" id="ProtNLM"/>
    </source>
</evidence>
<evidence type="ECO:0000256" key="1">
    <source>
        <dbReference type="ARBA" id="ARBA00022737"/>
    </source>
</evidence>
<dbReference type="GeneID" id="8250495"/>
<dbReference type="PROSITE" id="PS51375">
    <property type="entry name" value="PPR"/>
    <property type="match status" value="4"/>
</dbReference>
<dbReference type="EMBL" id="CP001574">
    <property type="protein sequence ID" value="ACO68440.1"/>
    <property type="molecule type" value="Genomic_DNA"/>
</dbReference>
<name>C1FDR8_MICCC</name>
<sequence>MNVTAHVPSKALSAQCRSTRLSRRAVISTLAARGCVTGRLYRMGRISFANASCSHDAQINQASRPVNAGIRSSSASSRNLANMTSTARTFPRPEIVSTTVSEDMDSVLVRQVYRELTSRELNQELQTLGASQNWRFVFKIFDSLCENSSVSYSTRKERKGDACLLPNSYIATTVLSIAGRHGDLDRVRSTWTWMRAQGPGRSAPTAWTYTAYIQAVGAFGRWEEAFDVYQEMRSEGVMPTSHTYSALIRAGAKGSRAGATAAVALVAKMRADGIKPDVPITSALICAYGVLGQYSNAERMLRAIGNRVGGSQGLQHAALDTCFIFTEGSEEVSADALSSFSPDARLYTEFIIAACRCGRPSAAVEVFQSPNFPKTSYTCTAAIKAYGELSEWERAEDIYVVMCKGGDCMAPNGITCSALLSAYEKCGQWRRAVVFLSRLRAARRSSPDENFNAFKIEEIHYNIAISACGKCGKWTYAERLFDEMVKYDVSQSTITYSTLIAAYGRSGEQKRASARYTEMLAKGLKPDDYTFVGLMLSPASCGNLDACLDIKEQMHAHGVVPSVHVYNELIRAADVARRYETAVEIFQEMVKKGIEPNSTTRELVQEIGKKGVEYYEDQQTAANFASFVAGLVGVAGMMAGRW</sequence>
<dbReference type="InParanoid" id="C1FDR8"/>